<feature type="non-terminal residue" evidence="4">
    <location>
        <position position="72"/>
    </location>
</feature>
<keyword evidence="5" id="KW-1185">Reference proteome</keyword>
<keyword evidence="3" id="KW-1133">Transmembrane helix</keyword>
<dbReference type="InterPro" id="IPR036291">
    <property type="entry name" value="NAD(P)-bd_dom_sf"/>
</dbReference>
<protein>
    <submittedName>
        <fullName evidence="4">Uncharacterized protein</fullName>
    </submittedName>
</protein>
<dbReference type="PANTHER" id="PTHR42898">
    <property type="entry name" value="TROPINONE REDUCTASE"/>
    <property type="match status" value="1"/>
</dbReference>
<feature type="transmembrane region" description="Helical" evidence="3">
    <location>
        <begin position="50"/>
        <end position="70"/>
    </location>
</feature>
<keyword evidence="2" id="KW-0560">Oxidoreductase</keyword>
<evidence type="ECO:0000313" key="4">
    <source>
        <dbReference type="EMBL" id="CAK9179263.1"/>
    </source>
</evidence>
<reference evidence="4 5" key="1">
    <citation type="submission" date="2024-02" db="EMBL/GenBank/DDBJ databases">
        <authorList>
            <person name="Vignale AGUSTIN F."/>
            <person name="Sosa J E."/>
            <person name="Modenutti C."/>
        </authorList>
    </citation>
    <scope>NUCLEOTIDE SEQUENCE [LARGE SCALE GENOMIC DNA]</scope>
</reference>
<dbReference type="Pfam" id="PF00106">
    <property type="entry name" value="adh_short"/>
    <property type="match status" value="1"/>
</dbReference>
<evidence type="ECO:0000313" key="5">
    <source>
        <dbReference type="Proteomes" id="UP001642360"/>
    </source>
</evidence>
<gene>
    <name evidence="4" type="ORF">ILEXP_LOCUS49200</name>
</gene>
<dbReference type="GO" id="GO:0016491">
    <property type="term" value="F:oxidoreductase activity"/>
    <property type="evidence" value="ECO:0007669"/>
    <property type="project" value="UniProtKB-KW"/>
</dbReference>
<proteinExistence type="predicted"/>
<organism evidence="4 5">
    <name type="scientific">Ilex paraguariensis</name>
    <name type="common">yerba mate</name>
    <dbReference type="NCBI Taxonomy" id="185542"/>
    <lineage>
        <taxon>Eukaryota</taxon>
        <taxon>Viridiplantae</taxon>
        <taxon>Streptophyta</taxon>
        <taxon>Embryophyta</taxon>
        <taxon>Tracheophyta</taxon>
        <taxon>Spermatophyta</taxon>
        <taxon>Magnoliopsida</taxon>
        <taxon>eudicotyledons</taxon>
        <taxon>Gunneridae</taxon>
        <taxon>Pentapetalae</taxon>
        <taxon>asterids</taxon>
        <taxon>campanulids</taxon>
        <taxon>Aquifoliales</taxon>
        <taxon>Aquifoliaceae</taxon>
        <taxon>Ilex</taxon>
    </lineage>
</organism>
<feature type="non-terminal residue" evidence="4">
    <location>
        <position position="1"/>
    </location>
</feature>
<evidence type="ECO:0000256" key="3">
    <source>
        <dbReference type="SAM" id="Phobius"/>
    </source>
</evidence>
<accession>A0ABC8UDK2</accession>
<name>A0ABC8UDK2_9AQUA</name>
<comment type="caution">
    <text evidence="4">The sequence shown here is derived from an EMBL/GenBank/DDBJ whole genome shotgun (WGS) entry which is preliminary data.</text>
</comment>
<dbReference type="InterPro" id="IPR002347">
    <property type="entry name" value="SDR_fam"/>
</dbReference>
<keyword evidence="1" id="KW-0521">NADP</keyword>
<dbReference type="Gene3D" id="3.40.50.720">
    <property type="entry name" value="NAD(P)-binding Rossmann-like Domain"/>
    <property type="match status" value="1"/>
</dbReference>
<keyword evidence="3" id="KW-0472">Membrane</keyword>
<evidence type="ECO:0000256" key="2">
    <source>
        <dbReference type="ARBA" id="ARBA00023002"/>
    </source>
</evidence>
<dbReference type="Proteomes" id="UP001642360">
    <property type="component" value="Unassembled WGS sequence"/>
</dbReference>
<dbReference type="EMBL" id="CAUOFW020007457">
    <property type="protein sequence ID" value="CAK9179263.1"/>
    <property type="molecule type" value="Genomic_DNA"/>
</dbReference>
<dbReference type="SUPFAM" id="SSF51735">
    <property type="entry name" value="NAD(P)-binding Rossmann-fold domains"/>
    <property type="match status" value="1"/>
</dbReference>
<evidence type="ECO:0000256" key="1">
    <source>
        <dbReference type="ARBA" id="ARBA00022857"/>
    </source>
</evidence>
<sequence length="72" mass="7735">INNAAISLLKRATEHTVEDFSNVMDTNVKAPYHLSQLAYPMLKASRLGNIIFISSIAGVMGLPAISVYAASK</sequence>
<dbReference type="AlphaFoldDB" id="A0ABC8UDK2"/>
<dbReference type="InterPro" id="IPR045000">
    <property type="entry name" value="TR"/>
</dbReference>
<keyword evidence="3" id="KW-0812">Transmembrane</keyword>
<dbReference type="PANTHER" id="PTHR42898:SF28">
    <property type="entry name" value="TROPINONE REDUCTASE HOMOLOG"/>
    <property type="match status" value="1"/>
</dbReference>